<reference evidence="1 3" key="1">
    <citation type="journal article" date="2023" name="G3 (Bethesda)">
        <title>A chromosome-length genome assembly and annotation of blackberry (Rubus argutus, cv. 'Hillquist').</title>
        <authorList>
            <person name="Bruna T."/>
            <person name="Aryal R."/>
            <person name="Dudchenko O."/>
            <person name="Sargent D.J."/>
            <person name="Mead D."/>
            <person name="Buti M."/>
            <person name="Cavallini A."/>
            <person name="Hytonen T."/>
            <person name="Andres J."/>
            <person name="Pham M."/>
            <person name="Weisz D."/>
            <person name="Mascagni F."/>
            <person name="Usai G."/>
            <person name="Natali L."/>
            <person name="Bassil N."/>
            <person name="Fernandez G.E."/>
            <person name="Lomsadze A."/>
            <person name="Armour M."/>
            <person name="Olukolu B."/>
            <person name="Poorten T."/>
            <person name="Britton C."/>
            <person name="Davik J."/>
            <person name="Ashrafi H."/>
            <person name="Aiden E.L."/>
            <person name="Borodovsky M."/>
            <person name="Worthington M."/>
        </authorList>
    </citation>
    <scope>NUCLEOTIDE SEQUENCE [LARGE SCALE GENOMIC DNA]</scope>
    <source>
        <strain evidence="1">PI 553951</strain>
    </source>
</reference>
<name>A0AAW1YC26_RUBAR</name>
<keyword evidence="3" id="KW-1185">Reference proteome</keyword>
<accession>A0AAW1YC26</accession>
<evidence type="ECO:0000313" key="1">
    <source>
        <dbReference type="EMBL" id="KAK9946338.1"/>
    </source>
</evidence>
<dbReference type="AlphaFoldDB" id="A0AAW1YC26"/>
<dbReference type="EMBL" id="JBEDUW010000002">
    <property type="protein sequence ID" value="KAK9946338.1"/>
    <property type="molecule type" value="Genomic_DNA"/>
</dbReference>
<gene>
    <name evidence="2" type="ORF">M0R45_003096</name>
    <name evidence="1" type="ORF">M0R45_011807</name>
</gene>
<dbReference type="EMBL" id="JBEDUW010000001">
    <property type="protein sequence ID" value="KAK9947472.1"/>
    <property type="molecule type" value="Genomic_DNA"/>
</dbReference>
<evidence type="ECO:0000313" key="3">
    <source>
        <dbReference type="Proteomes" id="UP001457282"/>
    </source>
</evidence>
<evidence type="ECO:0000313" key="2">
    <source>
        <dbReference type="EMBL" id="KAK9947472.1"/>
    </source>
</evidence>
<comment type="caution">
    <text evidence="1">The sequence shown here is derived from an EMBL/GenBank/DDBJ whole genome shotgun (WGS) entry which is preliminary data.</text>
</comment>
<dbReference type="Proteomes" id="UP001457282">
    <property type="component" value="Unassembled WGS sequence"/>
</dbReference>
<protein>
    <submittedName>
        <fullName evidence="1">Uncharacterized protein</fullName>
    </submittedName>
</protein>
<organism evidence="1 3">
    <name type="scientific">Rubus argutus</name>
    <name type="common">Southern blackberry</name>
    <dbReference type="NCBI Taxonomy" id="59490"/>
    <lineage>
        <taxon>Eukaryota</taxon>
        <taxon>Viridiplantae</taxon>
        <taxon>Streptophyta</taxon>
        <taxon>Embryophyta</taxon>
        <taxon>Tracheophyta</taxon>
        <taxon>Spermatophyta</taxon>
        <taxon>Magnoliopsida</taxon>
        <taxon>eudicotyledons</taxon>
        <taxon>Gunneridae</taxon>
        <taxon>Pentapetalae</taxon>
        <taxon>rosids</taxon>
        <taxon>fabids</taxon>
        <taxon>Rosales</taxon>
        <taxon>Rosaceae</taxon>
        <taxon>Rosoideae</taxon>
        <taxon>Rosoideae incertae sedis</taxon>
        <taxon>Rubus</taxon>
    </lineage>
</organism>
<proteinExistence type="predicted"/>
<sequence length="121" mass="13216">MVYSDSQSTPPIPDASESFTVCTIIEPVLKSINPEHQFTVEPSPRDHSSSAGFPACAAIFEQPHRSRRFCPPSPHHPLPPSTPLISQSCREETVVRKLTPLFGHMGKVNYMGGSGKGQFAK</sequence>